<keyword evidence="3" id="KW-1185">Reference proteome</keyword>
<gene>
    <name evidence="2" type="ORF">GCM10009544_18810</name>
</gene>
<reference evidence="3" key="1">
    <citation type="journal article" date="2019" name="Int. J. Syst. Evol. Microbiol.">
        <title>The Global Catalogue of Microorganisms (GCM) 10K type strain sequencing project: providing services to taxonomists for standard genome sequencing and annotation.</title>
        <authorList>
            <consortium name="The Broad Institute Genomics Platform"/>
            <consortium name="The Broad Institute Genome Sequencing Center for Infectious Disease"/>
            <person name="Wu L."/>
            <person name="Ma J."/>
        </authorList>
    </citation>
    <scope>NUCLEOTIDE SEQUENCE [LARGE SCALE GENOMIC DNA]</scope>
    <source>
        <strain evidence="3">JCM 10649</strain>
    </source>
</reference>
<dbReference type="EMBL" id="BAAAHB010000013">
    <property type="protein sequence ID" value="GAA0456328.1"/>
    <property type="molecule type" value="Genomic_DNA"/>
</dbReference>
<organism evidence="2 3">
    <name type="scientific">Streptomyces stramineus</name>
    <dbReference type="NCBI Taxonomy" id="173861"/>
    <lineage>
        <taxon>Bacteria</taxon>
        <taxon>Bacillati</taxon>
        <taxon>Actinomycetota</taxon>
        <taxon>Actinomycetes</taxon>
        <taxon>Kitasatosporales</taxon>
        <taxon>Streptomycetaceae</taxon>
        <taxon>Streptomyces</taxon>
    </lineage>
</organism>
<comment type="caution">
    <text evidence="2">The sequence shown here is derived from an EMBL/GenBank/DDBJ whole genome shotgun (WGS) entry which is preliminary data.</text>
</comment>
<protein>
    <recommendedName>
        <fullName evidence="4">Small integral membrane protein</fullName>
    </recommendedName>
</protein>
<feature type="transmembrane region" description="Helical" evidence="1">
    <location>
        <begin position="135"/>
        <end position="158"/>
    </location>
</feature>
<evidence type="ECO:0000313" key="3">
    <source>
        <dbReference type="Proteomes" id="UP001499895"/>
    </source>
</evidence>
<dbReference type="RefSeq" id="WP_344088627.1">
    <property type="nucleotide sequence ID" value="NZ_BAAAHB010000013.1"/>
</dbReference>
<accession>A0ABP3JNY6</accession>
<evidence type="ECO:0008006" key="4">
    <source>
        <dbReference type="Google" id="ProtNLM"/>
    </source>
</evidence>
<sequence>MAAIRRGSRGPRTRGRGSPAEGLLRLGVLPVAATALTATLALYTTLVAFGNITDFDTNREFVRHVLAMDTTFQDEDLMWRAVTSRTLQDAAYVAVIVWETLAALALLAGTALWIRGLVARGVRRAGYGSARRATTLGLVMLMLLFGMGFIAIGGEWFAMWQSSEWNGLSAAARNFMMAGFVLVLIHVPSPQWGGPDAGPRD</sequence>
<dbReference type="Pfam" id="PF09933">
    <property type="entry name" value="DUF2165"/>
    <property type="match status" value="1"/>
</dbReference>
<evidence type="ECO:0000256" key="1">
    <source>
        <dbReference type="SAM" id="Phobius"/>
    </source>
</evidence>
<feature type="transmembrane region" description="Helical" evidence="1">
    <location>
        <begin position="22"/>
        <end position="43"/>
    </location>
</feature>
<keyword evidence="1" id="KW-0812">Transmembrane</keyword>
<keyword evidence="1" id="KW-0472">Membrane</keyword>
<keyword evidence="1" id="KW-1133">Transmembrane helix</keyword>
<proteinExistence type="predicted"/>
<evidence type="ECO:0000313" key="2">
    <source>
        <dbReference type="EMBL" id="GAA0456328.1"/>
    </source>
</evidence>
<dbReference type="Proteomes" id="UP001499895">
    <property type="component" value="Unassembled WGS sequence"/>
</dbReference>
<name>A0ABP3JNY6_9ACTN</name>
<feature type="transmembrane region" description="Helical" evidence="1">
    <location>
        <begin position="90"/>
        <end position="114"/>
    </location>
</feature>
<dbReference type="InterPro" id="IPR018681">
    <property type="entry name" value="DUF2165_transmembrane"/>
</dbReference>